<gene>
    <name evidence="2" type="ORF">C9J01_12010</name>
</gene>
<name>A0A2T3NG44_9GAMM</name>
<reference evidence="2 3" key="1">
    <citation type="submission" date="2018-03" db="EMBL/GenBank/DDBJ databases">
        <title>Whole genome sequencing of Histamine producing bacteria.</title>
        <authorList>
            <person name="Butler K."/>
        </authorList>
    </citation>
    <scope>NUCLEOTIDE SEQUENCE [LARGE SCALE GENOMIC DNA]</scope>
    <source>
        <strain evidence="2 3">DSM 19138</strain>
    </source>
</reference>
<dbReference type="Pfam" id="PF23023">
    <property type="entry name" value="Anti-Pycsar_Apyc1"/>
    <property type="match status" value="1"/>
</dbReference>
<dbReference type="SUPFAM" id="SSF56281">
    <property type="entry name" value="Metallo-hydrolase/oxidoreductase"/>
    <property type="match status" value="1"/>
</dbReference>
<comment type="caution">
    <text evidence="2">The sequence shown here is derived from an EMBL/GenBank/DDBJ whole genome shotgun (WGS) entry which is preliminary data.</text>
</comment>
<evidence type="ECO:0000313" key="2">
    <source>
        <dbReference type="EMBL" id="PSW13543.1"/>
    </source>
</evidence>
<dbReference type="SMART" id="SM00849">
    <property type="entry name" value="Lactamase_B"/>
    <property type="match status" value="1"/>
</dbReference>
<dbReference type="RefSeq" id="WP_107298363.1">
    <property type="nucleotide sequence ID" value="NZ_PYMB01000003.1"/>
</dbReference>
<dbReference type="GO" id="GO:0042781">
    <property type="term" value="F:3'-tRNA processing endoribonuclease activity"/>
    <property type="evidence" value="ECO:0007669"/>
    <property type="project" value="TreeGrafter"/>
</dbReference>
<feature type="domain" description="Metallo-beta-lactamase" evidence="1">
    <location>
        <begin position="21"/>
        <end position="214"/>
    </location>
</feature>
<dbReference type="InterPro" id="IPR001279">
    <property type="entry name" value="Metallo-B-lactamas"/>
</dbReference>
<dbReference type="PANTHER" id="PTHR46018">
    <property type="entry name" value="ZINC PHOSPHODIESTERASE ELAC PROTEIN 1"/>
    <property type="match status" value="1"/>
</dbReference>
<dbReference type="AlphaFoldDB" id="A0A2T3NG44"/>
<dbReference type="Gene3D" id="3.60.15.10">
    <property type="entry name" value="Ribonuclease Z/Hydroxyacylglutathione hydrolase-like"/>
    <property type="match status" value="1"/>
</dbReference>
<dbReference type="EMBL" id="PYMB01000003">
    <property type="protein sequence ID" value="PSW13543.1"/>
    <property type="molecule type" value="Genomic_DNA"/>
</dbReference>
<accession>A0A2T3NG44</accession>
<protein>
    <submittedName>
        <fullName evidence="2">Ribonuclease Z</fullName>
    </submittedName>
</protein>
<organism evidence="2 3">
    <name type="scientific">Photobacterium rosenbergii</name>
    <dbReference type="NCBI Taxonomy" id="294936"/>
    <lineage>
        <taxon>Bacteria</taxon>
        <taxon>Pseudomonadati</taxon>
        <taxon>Pseudomonadota</taxon>
        <taxon>Gammaproteobacteria</taxon>
        <taxon>Vibrionales</taxon>
        <taxon>Vibrionaceae</taxon>
        <taxon>Photobacterium</taxon>
    </lineage>
</organism>
<sequence length="255" mass="28700">MPHDFSFRVVGSGDAYDSERTNASLLVQQSDFSLLIDCGPWVPKELLDGLLEPNQLDAIYITHSHPDHCSGLTTLLNWMDAKGRKRPLTIVAQRTQWEVLKPLVEFAYWPLAALGFEVDWCDSLSVEVIGPWAVEVAPTQHAVSNLSVQLRLPSGQALFYSGDGKLLEQGRNLAAQSDWVFVECETLASHPSHGSWQEIEAYSRKPGSSWWLYHIDSQCREVLKAQVQSKIGLDVAEDGYIFKGIEKKDYLIFHE</sequence>
<evidence type="ECO:0000313" key="3">
    <source>
        <dbReference type="Proteomes" id="UP000241346"/>
    </source>
</evidence>
<dbReference type="PANTHER" id="PTHR46018:SF2">
    <property type="entry name" value="ZINC PHOSPHODIESTERASE ELAC PROTEIN 1"/>
    <property type="match status" value="1"/>
</dbReference>
<evidence type="ECO:0000259" key="1">
    <source>
        <dbReference type="SMART" id="SM00849"/>
    </source>
</evidence>
<dbReference type="OrthoDB" id="9803916at2"/>
<dbReference type="Proteomes" id="UP000241346">
    <property type="component" value="Unassembled WGS sequence"/>
</dbReference>
<proteinExistence type="predicted"/>
<dbReference type="InterPro" id="IPR036866">
    <property type="entry name" value="RibonucZ/Hydroxyglut_hydro"/>
</dbReference>